<proteinExistence type="predicted"/>
<dbReference type="AlphaFoldDB" id="A0A645HI61"/>
<evidence type="ECO:0000313" key="1">
    <source>
        <dbReference type="EMBL" id="MPN38082.1"/>
    </source>
</evidence>
<accession>A0A645HI61</accession>
<dbReference type="EMBL" id="VSSQ01093090">
    <property type="protein sequence ID" value="MPN38082.1"/>
    <property type="molecule type" value="Genomic_DNA"/>
</dbReference>
<organism evidence="1">
    <name type="scientific">bioreactor metagenome</name>
    <dbReference type="NCBI Taxonomy" id="1076179"/>
    <lineage>
        <taxon>unclassified sequences</taxon>
        <taxon>metagenomes</taxon>
        <taxon>ecological metagenomes</taxon>
    </lineage>
</organism>
<name>A0A645HI61_9ZZZZ</name>
<protein>
    <submittedName>
        <fullName evidence="1">Uncharacterized protein</fullName>
    </submittedName>
</protein>
<gene>
    <name evidence="1" type="ORF">SDC9_185605</name>
</gene>
<sequence>MLVDFVSKHRGINRVGANVFDLKSNLDVGVAGDINSRILRMHLVVKTKYGHSQCQNNQNINNADF</sequence>
<reference evidence="1" key="1">
    <citation type="submission" date="2019-08" db="EMBL/GenBank/DDBJ databases">
        <authorList>
            <person name="Kucharzyk K."/>
            <person name="Murdoch R.W."/>
            <person name="Higgins S."/>
            <person name="Loffler F."/>
        </authorList>
    </citation>
    <scope>NUCLEOTIDE SEQUENCE</scope>
</reference>
<comment type="caution">
    <text evidence="1">The sequence shown here is derived from an EMBL/GenBank/DDBJ whole genome shotgun (WGS) entry which is preliminary data.</text>
</comment>